<feature type="compositionally biased region" description="Polar residues" evidence="5">
    <location>
        <begin position="68"/>
        <end position="78"/>
    </location>
</feature>
<feature type="region of interest" description="Disordered" evidence="5">
    <location>
        <begin position="1"/>
        <end position="166"/>
    </location>
</feature>
<evidence type="ECO:0000256" key="5">
    <source>
        <dbReference type="SAM" id="MobiDB-lite"/>
    </source>
</evidence>
<evidence type="ECO:0000256" key="1">
    <source>
        <dbReference type="ARBA" id="ARBA00022723"/>
    </source>
</evidence>
<dbReference type="InterPro" id="IPR041367">
    <property type="entry name" value="Znf-CCCH_4"/>
</dbReference>
<dbReference type="Gene3D" id="3.30.1370.210">
    <property type="match status" value="1"/>
</dbReference>
<feature type="compositionally biased region" description="Basic and acidic residues" evidence="5">
    <location>
        <begin position="13"/>
        <end position="29"/>
    </location>
</feature>
<proteinExistence type="predicted"/>
<dbReference type="AlphaFoldDB" id="A0A7J7MJB0"/>
<feature type="domain" description="C3H1-type" evidence="6">
    <location>
        <begin position="165"/>
        <end position="192"/>
    </location>
</feature>
<dbReference type="SUPFAM" id="SSF90229">
    <property type="entry name" value="CCCH zinc finger"/>
    <property type="match status" value="1"/>
</dbReference>
<sequence length="1094" mass="123829">MTESFRRQSSKWDSQEDQHQFPTETKEDNSWSGYNNKTNHQKVSKSEWDSLRGAGSHDPKMSNRGLKTRSNSGVSLWVSSYGDRDEHKGKYLDRDTNDISRTSRTWDGDRSYNMCMSPRRNGRRHQDRSRSPKTSWSRSQRSRSRTPPSSFREEVEEYNSGRRSMGRSLRCKDFAAGRCRRGSQCTFLHQDNQDYESRGYFEAHRDHSRDRDSRRYDTRYDNDGKNDEDLRSNRSSNQSDALVEAQRDHSRDRVSRRYDTRYDNDGKNDEDPRSNRSSNQCDTFLRGQCFRGSSCRYDHHNASIDSQGTREKSHDKRDTHQSYRQEHGRDEPRRSYGTPCKFFRSAHCRNGENCRFSHEGVARDSPEARSLDSTRHHNMDKESRSRRGPRWRDRSPDRADIVLEGTIDERQSHNLADQNISQGWPKWSDNSPEAAQGIALRSWVDDERENNFAKENNSWGGSKWTDKASESAQDIVPEEMSIDMQCKSLVDENKSSRGGREWSDRDPDPTHTPGVLVDDGHGPISANEKSLSDRYGHEIGNAGTTAGPTWNDKPSGGVHRSSECIEKNKGSNMDVLESQMDGNWLNVSNRFSAGAKREQYHHFIDIPETGQGHQDSQSRSSVEMISLITCQENKTQEVFPCGDRDDATMSSNPSTVMGSILGESVASQSHSRSNGKGQNQQEISSSLAQVGQSFDLNVPVQQITFQSHSNSHHEAQSHWGEPFEKDKKVLQITSETQTSQNSVPSEQVAKLNISASLAQQLPNLYSPLVSPNSHVLVHPYSKSAGQVASVFDSNQSQMHRDAISDTTVLPLPDTRFQQSRFSMNPIEPNINVDQESQTQFVPPYPHSDEPITPVSTLSQNHYDPITDSIEMTPPAIKVQPPKFLTNPNERDKNVASISDSTELPQSNRLFQPTRFPMKSEEQNKIDNLELETQLKFIAPSSVHGESYGKSSKNGNLEGTVTQVNSESKQVETVGSEKSVSYVAKMQDISHAEDMNGDGLGGEDGMKGKDAKAMRNFKFAVAEFVKELLKPSWKDGQLSKEAHKTIVKKVVDKVSGSVQGEHVPQTNEKIDLYLTYSKSKLTKLVQAYVERQVKA</sequence>
<feature type="compositionally biased region" description="Basic and acidic residues" evidence="5">
    <location>
        <begin position="245"/>
        <end position="274"/>
    </location>
</feature>
<feature type="region of interest" description="Disordered" evidence="5">
    <location>
        <begin position="492"/>
        <end position="561"/>
    </location>
</feature>
<evidence type="ECO:0000256" key="4">
    <source>
        <dbReference type="PROSITE-ProRule" id="PRU00723"/>
    </source>
</evidence>
<organism evidence="7 8">
    <name type="scientific">Kingdonia uniflora</name>
    <dbReference type="NCBI Taxonomy" id="39325"/>
    <lineage>
        <taxon>Eukaryota</taxon>
        <taxon>Viridiplantae</taxon>
        <taxon>Streptophyta</taxon>
        <taxon>Embryophyta</taxon>
        <taxon>Tracheophyta</taxon>
        <taxon>Spermatophyta</taxon>
        <taxon>Magnoliopsida</taxon>
        <taxon>Ranunculales</taxon>
        <taxon>Circaeasteraceae</taxon>
        <taxon>Kingdonia</taxon>
    </lineage>
</organism>
<evidence type="ECO:0000256" key="2">
    <source>
        <dbReference type="ARBA" id="ARBA00022771"/>
    </source>
</evidence>
<dbReference type="Pfam" id="PF18044">
    <property type="entry name" value="zf-CCCH_4"/>
    <property type="match status" value="1"/>
</dbReference>
<feature type="compositionally biased region" description="Basic and acidic residues" evidence="5">
    <location>
        <begin position="492"/>
        <end position="509"/>
    </location>
</feature>
<dbReference type="GO" id="GO:0008270">
    <property type="term" value="F:zinc ion binding"/>
    <property type="evidence" value="ECO:0007669"/>
    <property type="project" value="UniProtKB-KW"/>
</dbReference>
<feature type="zinc finger region" description="C3H1-type" evidence="4">
    <location>
        <begin position="165"/>
        <end position="192"/>
    </location>
</feature>
<dbReference type="PANTHER" id="PTHR36886">
    <property type="entry name" value="PROTEIN FRIGIDA-ESSENTIAL 1"/>
    <property type="match status" value="1"/>
</dbReference>
<feature type="compositionally biased region" description="Basic and acidic residues" evidence="5">
    <location>
        <begin position="301"/>
        <end position="334"/>
    </location>
</feature>
<feature type="zinc finger region" description="C3H1-type" evidence="4">
    <location>
        <begin position="275"/>
        <end position="302"/>
    </location>
</feature>
<feature type="compositionally biased region" description="Basic and acidic residues" evidence="5">
    <location>
        <begin position="44"/>
        <end position="61"/>
    </location>
</feature>
<feature type="compositionally biased region" description="Polar residues" evidence="5">
    <location>
        <begin position="665"/>
        <end position="686"/>
    </location>
</feature>
<evidence type="ECO:0000313" key="8">
    <source>
        <dbReference type="Proteomes" id="UP000541444"/>
    </source>
</evidence>
<evidence type="ECO:0000259" key="6">
    <source>
        <dbReference type="PROSITE" id="PS50103"/>
    </source>
</evidence>
<feature type="domain" description="C3H1-type" evidence="6">
    <location>
        <begin position="334"/>
        <end position="361"/>
    </location>
</feature>
<feature type="compositionally biased region" description="Low complexity" evidence="5">
    <location>
        <begin position="134"/>
        <end position="150"/>
    </location>
</feature>
<dbReference type="InterPro" id="IPR000571">
    <property type="entry name" value="Znf_CCCH"/>
</dbReference>
<feature type="region of interest" description="Disordered" evidence="5">
    <location>
        <begin position="664"/>
        <end position="686"/>
    </location>
</feature>
<comment type="caution">
    <text evidence="7">The sequence shown here is derived from an EMBL/GenBank/DDBJ whole genome shotgun (WGS) entry which is preliminary data.</text>
</comment>
<dbReference type="Gene3D" id="4.10.1000.10">
    <property type="entry name" value="Zinc finger, CCCH-type"/>
    <property type="match status" value="1"/>
</dbReference>
<dbReference type="PANTHER" id="PTHR36886:SF8">
    <property type="entry name" value="ZINC FINGER CCCH DOMAIN-CONTAINING PROTEIN 38"/>
    <property type="match status" value="1"/>
</dbReference>
<evidence type="ECO:0000313" key="7">
    <source>
        <dbReference type="EMBL" id="KAF6154912.1"/>
    </source>
</evidence>
<feature type="zinc finger region" description="C3H1-type" evidence="4">
    <location>
        <begin position="334"/>
        <end position="361"/>
    </location>
</feature>
<dbReference type="InterPro" id="IPR036855">
    <property type="entry name" value="Znf_CCCH_sf"/>
</dbReference>
<feature type="compositionally biased region" description="Basic and acidic residues" evidence="5">
    <location>
        <begin position="199"/>
        <end position="232"/>
    </location>
</feature>
<dbReference type="Proteomes" id="UP000541444">
    <property type="component" value="Unassembled WGS sequence"/>
</dbReference>
<dbReference type="Pfam" id="PF00642">
    <property type="entry name" value="zf-CCCH"/>
    <property type="match status" value="1"/>
</dbReference>
<gene>
    <name evidence="7" type="ORF">GIB67_018349</name>
</gene>
<dbReference type="OrthoDB" id="411372at2759"/>
<keyword evidence="2 4" id="KW-0863">Zinc-finger</keyword>
<name>A0A7J7MJB0_9MAGN</name>
<feature type="region of interest" description="Disordered" evidence="5">
    <location>
        <begin position="199"/>
        <end position="281"/>
    </location>
</feature>
<feature type="domain" description="C3H1-type" evidence="6">
    <location>
        <begin position="275"/>
        <end position="302"/>
    </location>
</feature>
<keyword evidence="8" id="KW-1185">Reference proteome</keyword>
<dbReference type="InterPro" id="IPR052650">
    <property type="entry name" value="Zinc_finger_CCCH"/>
</dbReference>
<feature type="region of interest" description="Disordered" evidence="5">
    <location>
        <begin position="358"/>
        <end position="398"/>
    </location>
</feature>
<feature type="region of interest" description="Disordered" evidence="5">
    <location>
        <begin position="301"/>
        <end position="336"/>
    </location>
</feature>
<evidence type="ECO:0000256" key="3">
    <source>
        <dbReference type="ARBA" id="ARBA00022833"/>
    </source>
</evidence>
<dbReference type="SMART" id="SM00356">
    <property type="entry name" value="ZnF_C3H1"/>
    <property type="match status" value="3"/>
</dbReference>
<dbReference type="EMBL" id="JACGCM010001448">
    <property type="protein sequence ID" value="KAF6154912.1"/>
    <property type="molecule type" value="Genomic_DNA"/>
</dbReference>
<protein>
    <recommendedName>
        <fullName evidence="6">C3H1-type domain-containing protein</fullName>
    </recommendedName>
</protein>
<reference evidence="7 8" key="1">
    <citation type="journal article" date="2020" name="IScience">
        <title>Genome Sequencing of the Endangered Kingdonia uniflora (Circaeasteraceae, Ranunculales) Reveals Potential Mechanisms of Evolutionary Specialization.</title>
        <authorList>
            <person name="Sun Y."/>
            <person name="Deng T."/>
            <person name="Zhang A."/>
            <person name="Moore M.J."/>
            <person name="Landis J.B."/>
            <person name="Lin N."/>
            <person name="Zhang H."/>
            <person name="Zhang X."/>
            <person name="Huang J."/>
            <person name="Zhang X."/>
            <person name="Sun H."/>
            <person name="Wang H."/>
        </authorList>
    </citation>
    <scope>NUCLEOTIDE SEQUENCE [LARGE SCALE GENOMIC DNA]</scope>
    <source>
        <strain evidence="7">TB1705</strain>
        <tissue evidence="7">Leaf</tissue>
    </source>
</reference>
<feature type="compositionally biased region" description="Basic and acidic residues" evidence="5">
    <location>
        <begin position="82"/>
        <end position="98"/>
    </location>
</feature>
<keyword evidence="1 4" id="KW-0479">Metal-binding</keyword>
<accession>A0A7J7MJB0</accession>
<keyword evidence="3 4" id="KW-0862">Zinc</keyword>
<dbReference type="PROSITE" id="PS50103">
    <property type="entry name" value="ZF_C3H1"/>
    <property type="match status" value="3"/>
</dbReference>